<gene>
    <name evidence="1" type="ORF">NPIL_552591</name>
</gene>
<sequence>MKSTVGSLEARDLPFHQNTGAIRCLIFYAWRSLLNVEIVQEASCGGSIFGFPGGWVNIERGWGAGMRDHPPPRHPREKIVAKCIGGLEQKNSCCGGK</sequence>
<protein>
    <submittedName>
        <fullName evidence="1">Uncharacterized protein</fullName>
    </submittedName>
</protein>
<reference evidence="1" key="1">
    <citation type="submission" date="2020-08" db="EMBL/GenBank/DDBJ databases">
        <title>Multicomponent nature underlies the extraordinary mechanical properties of spider dragline silk.</title>
        <authorList>
            <person name="Kono N."/>
            <person name="Nakamura H."/>
            <person name="Mori M."/>
            <person name="Yoshida Y."/>
            <person name="Ohtoshi R."/>
            <person name="Malay A.D."/>
            <person name="Moran D.A.P."/>
            <person name="Tomita M."/>
            <person name="Numata K."/>
            <person name="Arakawa K."/>
        </authorList>
    </citation>
    <scope>NUCLEOTIDE SEQUENCE</scope>
</reference>
<proteinExistence type="predicted"/>
<keyword evidence="2" id="KW-1185">Reference proteome</keyword>
<dbReference type="EMBL" id="BMAW01085301">
    <property type="protein sequence ID" value="GFU42300.1"/>
    <property type="molecule type" value="Genomic_DNA"/>
</dbReference>
<dbReference type="OrthoDB" id="10269149at2759"/>
<evidence type="ECO:0000313" key="2">
    <source>
        <dbReference type="Proteomes" id="UP000887013"/>
    </source>
</evidence>
<name>A0A8X6QTL3_NEPPI</name>
<organism evidence="1 2">
    <name type="scientific">Nephila pilipes</name>
    <name type="common">Giant wood spider</name>
    <name type="synonym">Nephila maculata</name>
    <dbReference type="NCBI Taxonomy" id="299642"/>
    <lineage>
        <taxon>Eukaryota</taxon>
        <taxon>Metazoa</taxon>
        <taxon>Ecdysozoa</taxon>
        <taxon>Arthropoda</taxon>
        <taxon>Chelicerata</taxon>
        <taxon>Arachnida</taxon>
        <taxon>Araneae</taxon>
        <taxon>Araneomorphae</taxon>
        <taxon>Entelegynae</taxon>
        <taxon>Araneoidea</taxon>
        <taxon>Nephilidae</taxon>
        <taxon>Nephila</taxon>
    </lineage>
</organism>
<dbReference type="Proteomes" id="UP000887013">
    <property type="component" value="Unassembled WGS sequence"/>
</dbReference>
<evidence type="ECO:0000313" key="1">
    <source>
        <dbReference type="EMBL" id="GFU42300.1"/>
    </source>
</evidence>
<accession>A0A8X6QTL3</accession>
<dbReference type="AlphaFoldDB" id="A0A8X6QTL3"/>
<comment type="caution">
    <text evidence="1">The sequence shown here is derived from an EMBL/GenBank/DDBJ whole genome shotgun (WGS) entry which is preliminary data.</text>
</comment>